<organism evidence="10 11">
    <name type="scientific">Phaseolus angularis</name>
    <name type="common">Azuki bean</name>
    <name type="synonym">Vigna angularis</name>
    <dbReference type="NCBI Taxonomy" id="3914"/>
    <lineage>
        <taxon>Eukaryota</taxon>
        <taxon>Viridiplantae</taxon>
        <taxon>Streptophyta</taxon>
        <taxon>Embryophyta</taxon>
        <taxon>Tracheophyta</taxon>
        <taxon>Spermatophyta</taxon>
        <taxon>Magnoliopsida</taxon>
        <taxon>eudicotyledons</taxon>
        <taxon>Gunneridae</taxon>
        <taxon>Pentapetalae</taxon>
        <taxon>rosids</taxon>
        <taxon>fabids</taxon>
        <taxon>Fabales</taxon>
        <taxon>Fabaceae</taxon>
        <taxon>Papilionoideae</taxon>
        <taxon>50 kb inversion clade</taxon>
        <taxon>NPAAA clade</taxon>
        <taxon>indigoferoid/millettioid clade</taxon>
        <taxon>Phaseoleae</taxon>
        <taxon>Vigna</taxon>
    </lineage>
</organism>
<sequence length="727" mass="83965">METRAAAKRKATAAAAPMVVVQKQHPKRQRVVLGELSNFPNATQNKRKEKLQCRKNPNLKKPSPTEFISSSSQFDQPYVFDIYEYLHGMEMQKKRRPMIDYIEKVQREVTVIMRTILVDWLVEVAEEYNLHSDTLHLSVSYIDRFLSVNPVSKSRLQLLGVSAMLIAAKYDEVDPPRVDAFCNITDNTYKKAEVVKMEADILKSLKFEMGNPTVNTFLRRFVDVACDNQKASNLQFEFLSCYLADLSLLDYDCLRILPSIVAASAVFLARFIIAPEVHPWTSSLSECSGYKPVELKECVMILHDLYFSRKAAPFKAVREKYKQHKDLVLSMWKEEFEILLHIIDPHVDNCNLEEDRKRKSNSIASVVVQRQHPKKQRVGFTQPSNLPNFILSKNESLQRESAISWNNVNLEKPNSINNFLLSSQIHELDVWDINEYLRVLERKRRPVVNYIQKVQRTITSNNRAVLVDWLVEVAEQYNLLSDTLLLCVSYIDRFLSVQPMIRSRLQLLGVSCMFIASKYEEINPPSLNEFCNITDNTYDKTEIIKMEAEILKALNFEMGNPTAITFLRFLSGAASDYQKTPNWKIEFLGWYFAELSLLDDDCIRFLPSVVAASALFLARFFIDPKVHPWTSFLFECSGYKPVELKECVLILHDLHLSRKAESFEAVREKYKQHKVFKYVSNLPSPSYVPSNYFEDQLHMTDQQNLFEVTGCSVYAMRGDTVCKSATL</sequence>
<keyword evidence="3 6" id="KW-0195">Cyclin</keyword>
<feature type="domain" description="Cyclin C-terminal" evidence="9">
    <location>
        <begin position="561"/>
        <end position="685"/>
    </location>
</feature>
<evidence type="ECO:0000259" key="8">
    <source>
        <dbReference type="SMART" id="SM00385"/>
    </source>
</evidence>
<comment type="subunit">
    <text evidence="1">Interacts with the CDC2 protein kinase to form a serine/threonine kinase holoenzyme complex also known as maturation promoting factor (MPF). The cyclin subunit imparts substrate specificity to the complex.</text>
</comment>
<dbReference type="Gene3D" id="1.10.472.10">
    <property type="entry name" value="Cyclin-like"/>
    <property type="match status" value="4"/>
</dbReference>
<feature type="domain" description="Cyclin-like" evidence="8">
    <location>
        <begin position="568"/>
        <end position="653"/>
    </location>
</feature>
<dbReference type="AlphaFoldDB" id="A0A8T0KKF1"/>
<feature type="domain" description="Cyclin-like" evidence="8">
    <location>
        <begin position="119"/>
        <end position="203"/>
    </location>
</feature>
<dbReference type="EMBL" id="JABFOF010000004">
    <property type="protein sequence ID" value="KAG2400520.1"/>
    <property type="molecule type" value="Genomic_DNA"/>
</dbReference>
<evidence type="ECO:0000256" key="7">
    <source>
        <dbReference type="SAM" id="MobiDB-lite"/>
    </source>
</evidence>
<dbReference type="Pfam" id="PF02984">
    <property type="entry name" value="Cyclin_C"/>
    <property type="match status" value="2"/>
</dbReference>
<keyword evidence="4" id="KW-0131">Cell cycle</keyword>
<dbReference type="FunFam" id="1.10.472.10:FF:000001">
    <property type="entry name" value="G2/mitotic-specific cyclin"/>
    <property type="match status" value="2"/>
</dbReference>
<evidence type="ECO:0000256" key="1">
    <source>
        <dbReference type="ARBA" id="ARBA00011177"/>
    </source>
</evidence>
<comment type="caution">
    <text evidence="10">The sequence shown here is derived from an EMBL/GenBank/DDBJ whole genome shotgun (WGS) entry which is preliminary data.</text>
</comment>
<dbReference type="SMART" id="SM00385">
    <property type="entry name" value="CYCLIN"/>
    <property type="match status" value="4"/>
</dbReference>
<dbReference type="InterPro" id="IPR013763">
    <property type="entry name" value="Cyclin-like_dom"/>
</dbReference>
<dbReference type="InterPro" id="IPR039361">
    <property type="entry name" value="Cyclin"/>
</dbReference>
<protein>
    <recommendedName>
        <fullName evidence="5">B-like cyclin</fullName>
    </recommendedName>
</protein>
<evidence type="ECO:0000313" key="11">
    <source>
        <dbReference type="Proteomes" id="UP000743370"/>
    </source>
</evidence>
<dbReference type="SUPFAM" id="SSF47954">
    <property type="entry name" value="Cyclin-like"/>
    <property type="match status" value="4"/>
</dbReference>
<dbReference type="InterPro" id="IPR006671">
    <property type="entry name" value="Cyclin_N"/>
</dbReference>
<evidence type="ECO:0000256" key="5">
    <source>
        <dbReference type="ARBA" id="ARBA00032263"/>
    </source>
</evidence>
<comment type="similarity">
    <text evidence="6">Belongs to the cyclin family.</text>
</comment>
<dbReference type="PANTHER" id="PTHR10177">
    <property type="entry name" value="CYCLINS"/>
    <property type="match status" value="1"/>
</dbReference>
<name>A0A8T0KKF1_PHAAN</name>
<dbReference type="Pfam" id="PF00134">
    <property type="entry name" value="Cyclin_N"/>
    <property type="match status" value="2"/>
</dbReference>
<evidence type="ECO:0000259" key="9">
    <source>
        <dbReference type="SMART" id="SM01332"/>
    </source>
</evidence>
<dbReference type="CDD" id="cd20506">
    <property type="entry name" value="CYCLIN_AtCycA-like_rpt2"/>
    <property type="match status" value="1"/>
</dbReference>
<dbReference type="GO" id="GO:0051301">
    <property type="term" value="P:cell division"/>
    <property type="evidence" value="ECO:0007669"/>
    <property type="project" value="UniProtKB-KW"/>
</dbReference>
<dbReference type="InterPro" id="IPR036915">
    <property type="entry name" value="Cyclin-like_sf"/>
</dbReference>
<dbReference type="SMART" id="SM01332">
    <property type="entry name" value="Cyclin_C"/>
    <property type="match status" value="2"/>
</dbReference>
<proteinExistence type="inferred from homology"/>
<gene>
    <name evidence="10" type="ORF">HKW66_Vig0096260</name>
</gene>
<dbReference type="InterPro" id="IPR004367">
    <property type="entry name" value="Cyclin_C-dom"/>
</dbReference>
<evidence type="ECO:0000256" key="2">
    <source>
        <dbReference type="ARBA" id="ARBA00022618"/>
    </source>
</evidence>
<dbReference type="FunFam" id="1.10.472.10:FF:000220">
    <property type="entry name" value="Cyclin superfamily protein, putative"/>
    <property type="match status" value="1"/>
</dbReference>
<feature type="domain" description="Cyclin-like" evidence="8">
    <location>
        <begin position="468"/>
        <end position="552"/>
    </location>
</feature>
<dbReference type="InterPro" id="IPR048258">
    <property type="entry name" value="Cyclins_cyclin-box"/>
</dbReference>
<feature type="region of interest" description="Disordered" evidence="7">
    <location>
        <begin position="43"/>
        <end position="68"/>
    </location>
</feature>
<evidence type="ECO:0000313" key="10">
    <source>
        <dbReference type="EMBL" id="KAG2400520.1"/>
    </source>
</evidence>
<keyword evidence="2" id="KW-0132">Cell division</keyword>
<feature type="domain" description="Cyclin C-terminal" evidence="9">
    <location>
        <begin position="212"/>
        <end position="330"/>
    </location>
</feature>
<feature type="domain" description="Cyclin-like" evidence="8">
    <location>
        <begin position="216"/>
        <end position="304"/>
    </location>
</feature>
<evidence type="ECO:0000256" key="4">
    <source>
        <dbReference type="ARBA" id="ARBA00023306"/>
    </source>
</evidence>
<dbReference type="PROSITE" id="PS00292">
    <property type="entry name" value="CYCLINS"/>
    <property type="match status" value="2"/>
</dbReference>
<evidence type="ECO:0000256" key="3">
    <source>
        <dbReference type="ARBA" id="ARBA00023127"/>
    </source>
</evidence>
<accession>A0A8T0KKF1</accession>
<evidence type="ECO:0000256" key="6">
    <source>
        <dbReference type="RuleBase" id="RU000383"/>
    </source>
</evidence>
<dbReference type="Proteomes" id="UP000743370">
    <property type="component" value="Unassembled WGS sequence"/>
</dbReference>
<reference evidence="10 11" key="1">
    <citation type="submission" date="2020-05" db="EMBL/GenBank/DDBJ databases">
        <title>Vigna angularis (adzuki bean) Var. LongXiaoDou No. 4 denovo assembly.</title>
        <authorList>
            <person name="Xiang H."/>
        </authorList>
    </citation>
    <scope>NUCLEOTIDE SEQUENCE [LARGE SCALE GENOMIC DNA]</scope>
    <source>
        <tissue evidence="10">Leaf</tissue>
    </source>
</reference>